<dbReference type="Pfam" id="PF13424">
    <property type="entry name" value="TPR_12"/>
    <property type="match status" value="3"/>
</dbReference>
<accession>A0A841DEC4</accession>
<feature type="region of interest" description="Disordered" evidence="1">
    <location>
        <begin position="1009"/>
        <end position="1034"/>
    </location>
</feature>
<dbReference type="RefSeq" id="WP_184947847.1">
    <property type="nucleotide sequence ID" value="NZ_JACHJJ010000029.1"/>
</dbReference>
<evidence type="ECO:0000313" key="4">
    <source>
        <dbReference type="EMBL" id="MBB5967123.1"/>
    </source>
</evidence>
<keyword evidence="5" id="KW-1185">Reference proteome</keyword>
<evidence type="ECO:0000256" key="1">
    <source>
        <dbReference type="SAM" id="MobiDB-lite"/>
    </source>
</evidence>
<name>A0A841DEC4_PLAVE</name>
<evidence type="ECO:0000313" key="5">
    <source>
        <dbReference type="Proteomes" id="UP000562352"/>
    </source>
</evidence>
<dbReference type="InterPro" id="IPR053137">
    <property type="entry name" value="NLR-like"/>
</dbReference>
<dbReference type="InterPro" id="IPR056681">
    <property type="entry name" value="DUF7779"/>
</dbReference>
<dbReference type="SUPFAM" id="SSF48452">
    <property type="entry name" value="TPR-like"/>
    <property type="match status" value="3"/>
</dbReference>
<dbReference type="PANTHER" id="PTHR46082:SF6">
    <property type="entry name" value="AAA+ ATPASE DOMAIN-CONTAINING PROTEIN-RELATED"/>
    <property type="match status" value="1"/>
</dbReference>
<dbReference type="InterPro" id="IPR011990">
    <property type="entry name" value="TPR-like_helical_dom_sf"/>
</dbReference>
<comment type="caution">
    <text evidence="4">The sequence shown here is derived from an EMBL/GenBank/DDBJ whole genome shotgun (WGS) entry which is preliminary data.</text>
</comment>
<proteinExistence type="predicted"/>
<dbReference type="Pfam" id="PF13374">
    <property type="entry name" value="TPR_10"/>
    <property type="match status" value="4"/>
</dbReference>
<dbReference type="Proteomes" id="UP000562352">
    <property type="component" value="Unassembled WGS sequence"/>
</dbReference>
<dbReference type="Gene3D" id="3.40.50.300">
    <property type="entry name" value="P-loop containing nucleotide triphosphate hydrolases"/>
    <property type="match status" value="1"/>
</dbReference>
<dbReference type="PANTHER" id="PTHR46082">
    <property type="entry name" value="ATP/GTP-BINDING PROTEIN-RELATED"/>
    <property type="match status" value="1"/>
</dbReference>
<evidence type="ECO:0000256" key="2">
    <source>
        <dbReference type="SAM" id="Phobius"/>
    </source>
</evidence>
<evidence type="ECO:0000259" key="3">
    <source>
        <dbReference type="Pfam" id="PF25000"/>
    </source>
</evidence>
<keyword evidence="2" id="KW-1133">Transmembrane helix</keyword>
<reference evidence="4 5" key="1">
    <citation type="submission" date="2020-08" db="EMBL/GenBank/DDBJ databases">
        <title>Genomic Encyclopedia of Type Strains, Phase III (KMG-III): the genomes of soil and plant-associated and newly described type strains.</title>
        <authorList>
            <person name="Whitman W."/>
        </authorList>
    </citation>
    <scope>NUCLEOTIDE SEQUENCE [LARGE SCALE GENOMIC DNA]</scope>
    <source>
        <strain evidence="4 5">CECT 3303</strain>
    </source>
</reference>
<sequence>MPNTAAPEPPPARIARSLPGLPRFAVVAVASASFLLAAAGLAGLVAALFRIPATELEDLDKRASVGGFVLGAGGLVIGLAGLAVSVVALRAQRRPPQAEQEEAAGEDRAADPPGGDHVFLGGAFRAAATAAEVTEVKASGGRSVAFGRDNHGVLATGDITVAAPGPTLPPVADVDATGIVWLPRPVSPVFVGREHDLEALREALRNGPGVIAQAVVGLGGIGKSELALYYAARCEDAYDPVWWIDADSPERVQAGLAGLCRALCTGVASAAAAQAPVEEAAAWALAWLAGRDGWLVVFDNVEEIAHIQPYLGRLTAGHVLITSRRDTGWREMGAVLRLKVLEPSAAVELLRDLVPAAGWDEESAAELAAELGELPLALKQAGAYIAHTPGMSIPRYRHLLRTAPVKVLAAAGAGSGPAEQVVARTWAVTGRRIARADPLAVRLLRLLACYAPDQLPCTVLNGVEDADEFAVAEALGVLASYSMITPSVDRQSVSVHRLVQAVILAEMPGGKRSAVRAEAAALLEAALPDDPQRTSSWPAYARLLPHARAVLDPDTDAMGMVIDYLGASGDDSTACTLQHRRLLALSDRLGPEHTSTLFARHDLAYWTERVGNVAAARDMLAELLPVRERVLGAEHPDTLATRNQLANSIGEAGDVTGARDAFAELLPMDERVWGAEHPDTLTARHMLARWTGNAGEAAAARDMLAELLPVRDRTLGAEHPDTLSTRHDLAVWTGRAGEAAAARDAFAELLPVYERVLGAEHPDTLSTRNQLANSIGDAGDAPGARDMLAELLPVYERTLGAEHPSALHLRYDLAWWAGDAGDAAAARDMLAELLPVRDRTLGAEHPDTLNVRHDLAVWTGGAGDAAAARDMLAELLPVYERVRGHECPDTLGTRHDLAWWTGKAGEAAGARDMLAELLPVYERVLGAEHPGTLNTRDSLAVWTGEAGDAAGARDMLAELLPLRRRAHGPEHPAVLESWHELARWTGEAGEAAGARDMLAELLPLRRRVRGPEHPDTLDTRHQLADWRKKAEDRS</sequence>
<organism evidence="4 5">
    <name type="scientific">Planomonospora venezuelensis</name>
    <dbReference type="NCBI Taxonomy" id="1999"/>
    <lineage>
        <taxon>Bacteria</taxon>
        <taxon>Bacillati</taxon>
        <taxon>Actinomycetota</taxon>
        <taxon>Actinomycetes</taxon>
        <taxon>Streptosporangiales</taxon>
        <taxon>Streptosporangiaceae</taxon>
        <taxon>Planomonospora</taxon>
    </lineage>
</organism>
<dbReference type="SUPFAM" id="SSF52540">
    <property type="entry name" value="P-loop containing nucleoside triphosphate hydrolases"/>
    <property type="match status" value="1"/>
</dbReference>
<dbReference type="AlphaFoldDB" id="A0A841DEC4"/>
<keyword evidence="2" id="KW-0472">Membrane</keyword>
<dbReference type="Gene3D" id="1.25.40.10">
    <property type="entry name" value="Tetratricopeptide repeat domain"/>
    <property type="match status" value="3"/>
</dbReference>
<keyword evidence="2" id="KW-0812">Transmembrane</keyword>
<feature type="domain" description="DUF7779" evidence="3">
    <location>
        <begin position="435"/>
        <end position="508"/>
    </location>
</feature>
<gene>
    <name evidence="4" type="ORF">FHS22_006425</name>
</gene>
<feature type="transmembrane region" description="Helical" evidence="2">
    <location>
        <begin position="63"/>
        <end position="89"/>
    </location>
</feature>
<protein>
    <recommendedName>
        <fullName evidence="3">DUF7779 domain-containing protein</fullName>
    </recommendedName>
</protein>
<dbReference type="Pfam" id="PF25000">
    <property type="entry name" value="DUF7779"/>
    <property type="match status" value="1"/>
</dbReference>
<feature type="transmembrane region" description="Helical" evidence="2">
    <location>
        <begin position="24"/>
        <end position="51"/>
    </location>
</feature>
<dbReference type="EMBL" id="JACHJJ010000029">
    <property type="protein sequence ID" value="MBB5967123.1"/>
    <property type="molecule type" value="Genomic_DNA"/>
</dbReference>
<dbReference type="InterPro" id="IPR027417">
    <property type="entry name" value="P-loop_NTPase"/>
</dbReference>